<reference evidence="1 2" key="1">
    <citation type="submission" date="2016-10" db="EMBL/GenBank/DDBJ databases">
        <title>Draft genome sequence of Coniochaeta ligniaria NRRL30616, a lignocellulolytic fungus for bioabatement of inhibitors in plant biomass hydrolysates.</title>
        <authorList>
            <consortium name="DOE Joint Genome Institute"/>
            <person name="Jimenez D.J."/>
            <person name="Hector R.E."/>
            <person name="Riley R."/>
            <person name="Sun H."/>
            <person name="Grigoriev I.V."/>
            <person name="Van Elsas J.D."/>
            <person name="Nichols N.N."/>
        </authorList>
    </citation>
    <scope>NUCLEOTIDE SEQUENCE [LARGE SCALE GENOMIC DNA]</scope>
    <source>
        <strain evidence="1 2">NRRL 30616</strain>
    </source>
</reference>
<dbReference type="AlphaFoldDB" id="A0A1J7IAG5"/>
<gene>
    <name evidence="1" type="ORF">CONLIGDRAFT_685917</name>
</gene>
<name>A0A1J7IAG5_9PEZI</name>
<organism evidence="1 2">
    <name type="scientific">Coniochaeta ligniaria NRRL 30616</name>
    <dbReference type="NCBI Taxonomy" id="1408157"/>
    <lineage>
        <taxon>Eukaryota</taxon>
        <taxon>Fungi</taxon>
        <taxon>Dikarya</taxon>
        <taxon>Ascomycota</taxon>
        <taxon>Pezizomycotina</taxon>
        <taxon>Sordariomycetes</taxon>
        <taxon>Sordariomycetidae</taxon>
        <taxon>Coniochaetales</taxon>
        <taxon>Coniochaetaceae</taxon>
        <taxon>Coniochaeta</taxon>
    </lineage>
</organism>
<keyword evidence="2" id="KW-1185">Reference proteome</keyword>
<evidence type="ECO:0000313" key="2">
    <source>
        <dbReference type="Proteomes" id="UP000182658"/>
    </source>
</evidence>
<dbReference type="InParanoid" id="A0A1J7IAG5"/>
<dbReference type="Proteomes" id="UP000182658">
    <property type="component" value="Unassembled WGS sequence"/>
</dbReference>
<proteinExistence type="predicted"/>
<evidence type="ECO:0000313" key="1">
    <source>
        <dbReference type="EMBL" id="OIW24299.1"/>
    </source>
</evidence>
<accession>A0A1J7IAG5</accession>
<protein>
    <submittedName>
        <fullName evidence="1">Uncharacterized protein</fullName>
    </submittedName>
</protein>
<sequence>MASVLSLQSLVIITKQRISDVRSCIGTPGQKIAFASFHPGQAHPNCAASPDDCEPDDGVFANGERKLFGKLALVLVEGGRHVFVYTVNEVAQQVADCGATVTNPFGRRRASHSNGQHGPMTHPSLPLHRVVGLRFRHSEHGRLGAEKLFAPAVLLLVQRREPTKSMDKYAILTKALKRVLRAMSAAISEDMSAGKIIGSDAASSNPVL</sequence>
<dbReference type="EMBL" id="KV875104">
    <property type="protein sequence ID" value="OIW24299.1"/>
    <property type="molecule type" value="Genomic_DNA"/>
</dbReference>